<dbReference type="GeneID" id="67017362"/>
<evidence type="ECO:0000313" key="3">
    <source>
        <dbReference type="EMBL" id="CAG5139742.1"/>
    </source>
</evidence>
<dbReference type="RefSeq" id="XP_043164086.1">
    <property type="nucleotide sequence ID" value="XM_043308151.1"/>
</dbReference>
<dbReference type="OrthoDB" id="3693608at2759"/>
<dbReference type="EMBL" id="CAJRGZ010000015">
    <property type="protein sequence ID" value="CAG5139742.1"/>
    <property type="molecule type" value="Genomic_DNA"/>
</dbReference>
<sequence>MVDVTIIQPHVDERPCEPPHPAEGPSTSQDARTPLQYDDLPQDHSIRVIDLAPGAWDEPVRCSLRTVRLDDNNLCYEAISYAWGDPTDRRTLVCNGSVVSTTRNLFEALQRFRYDATTRTLWADAICINQANNEERTSQVRLMSFIYKRAVRVVVWLQHDDDQIVQDSLNAVCRFARKEDGFTRIEIQGPHTPNQSTQVFYRWRDVDVTSITGEESSEVTNVAIDALCHICSSPWFGRGWVIQEVVLGTSVSAFWGHAEIGFNWLGIAVSSVISNHSTGWSHKMDYCLLLYQISVSHRNLNGTWRSLYSLIHSTSHFVFSEPKDRIYGLLGLRTLECDPVNGQSFVDPDYSITTTECYRRVAGKLLSDWHDLRVLSWVYHSSEFASNWPSWVPNFDETDVNTFIGSREPRLKEKERPSLVDIFESVTDEKQCINIPGFRVDAVDREVEEYANLGNLKVDCHAPTHLQAVLRTLSRLYDDAYLASTLGNWQKELPLDCGRIANLVSEYRTFMKRDFVQDMYLEALLTRLSFDSESSFEPHADRFFRRCLQDRTGRTLFVTSTGMLGLGPKVALPGDIVVVLHGASVPFVLRPADNGFWRLVGECYLYEVNEGRFHREWEEKGSVSEKFCIY</sequence>
<dbReference type="Pfam" id="PF06985">
    <property type="entry name" value="HET"/>
    <property type="match status" value="1"/>
</dbReference>
<organism evidence="3 4">
    <name type="scientific">Alternaria atra</name>
    <dbReference type="NCBI Taxonomy" id="119953"/>
    <lineage>
        <taxon>Eukaryota</taxon>
        <taxon>Fungi</taxon>
        <taxon>Dikarya</taxon>
        <taxon>Ascomycota</taxon>
        <taxon>Pezizomycotina</taxon>
        <taxon>Dothideomycetes</taxon>
        <taxon>Pleosporomycetidae</taxon>
        <taxon>Pleosporales</taxon>
        <taxon>Pleosporineae</taxon>
        <taxon>Pleosporaceae</taxon>
        <taxon>Alternaria</taxon>
        <taxon>Alternaria sect. Ulocladioides</taxon>
    </lineage>
</organism>
<keyword evidence="4" id="KW-1185">Reference proteome</keyword>
<proteinExistence type="predicted"/>
<evidence type="ECO:0000313" key="4">
    <source>
        <dbReference type="Proteomes" id="UP000676310"/>
    </source>
</evidence>
<dbReference type="Proteomes" id="UP000676310">
    <property type="component" value="Unassembled WGS sequence"/>
</dbReference>
<dbReference type="Pfam" id="PF26639">
    <property type="entry name" value="Het-6_barrel"/>
    <property type="match status" value="1"/>
</dbReference>
<accession>A0A8J2HVG6</accession>
<dbReference type="InterPro" id="IPR010730">
    <property type="entry name" value="HET"/>
</dbReference>
<dbReference type="PANTHER" id="PTHR24148:SF64">
    <property type="entry name" value="HETEROKARYON INCOMPATIBILITY DOMAIN-CONTAINING PROTEIN"/>
    <property type="match status" value="1"/>
</dbReference>
<dbReference type="PANTHER" id="PTHR24148">
    <property type="entry name" value="ANKYRIN REPEAT DOMAIN-CONTAINING PROTEIN 39 HOMOLOG-RELATED"/>
    <property type="match status" value="1"/>
</dbReference>
<evidence type="ECO:0000256" key="1">
    <source>
        <dbReference type="SAM" id="MobiDB-lite"/>
    </source>
</evidence>
<feature type="region of interest" description="Disordered" evidence="1">
    <location>
        <begin position="1"/>
        <end position="37"/>
    </location>
</feature>
<dbReference type="AlphaFoldDB" id="A0A8J2HVG6"/>
<reference evidence="3" key="1">
    <citation type="submission" date="2021-05" db="EMBL/GenBank/DDBJ databases">
        <authorList>
            <person name="Stam R."/>
        </authorList>
    </citation>
    <scope>NUCLEOTIDE SEQUENCE</scope>
    <source>
        <strain evidence="3">CS162</strain>
    </source>
</reference>
<gene>
    <name evidence="3" type="ORF">ALTATR162_LOCUS557</name>
</gene>
<protein>
    <recommendedName>
        <fullName evidence="2">Heterokaryon incompatibility domain-containing protein</fullName>
    </recommendedName>
</protein>
<evidence type="ECO:0000259" key="2">
    <source>
        <dbReference type="Pfam" id="PF06985"/>
    </source>
</evidence>
<dbReference type="InterPro" id="IPR052895">
    <property type="entry name" value="HetReg/Transcr_Mod"/>
</dbReference>
<feature type="domain" description="Heterokaryon incompatibility" evidence="2">
    <location>
        <begin position="76"/>
        <end position="244"/>
    </location>
</feature>
<comment type="caution">
    <text evidence="3">The sequence shown here is derived from an EMBL/GenBank/DDBJ whole genome shotgun (WGS) entry which is preliminary data.</text>
</comment>
<name>A0A8J2HVG6_9PLEO</name>